<dbReference type="GO" id="GO:0004788">
    <property type="term" value="F:thiamine diphosphokinase activity"/>
    <property type="evidence" value="ECO:0007669"/>
    <property type="project" value="UniProtKB-UniRule"/>
</dbReference>
<dbReference type="EC" id="2.7.6.2" evidence="5"/>
<organism evidence="7 8">
    <name type="scientific">Candidatus Pelethenecus faecipullorum</name>
    <dbReference type="NCBI Taxonomy" id="2840900"/>
    <lineage>
        <taxon>Bacteria</taxon>
        <taxon>Bacillati</taxon>
        <taxon>Mycoplasmatota</taxon>
        <taxon>Mollicutes</taxon>
        <taxon>Candidatus Pelethenecus</taxon>
    </lineage>
</organism>
<dbReference type="Proteomes" id="UP000886758">
    <property type="component" value="Unassembled WGS sequence"/>
</dbReference>
<feature type="domain" description="Thiamin pyrophosphokinase thiamin-binding" evidence="6">
    <location>
        <begin position="138"/>
        <end position="195"/>
    </location>
</feature>
<proteinExistence type="predicted"/>
<keyword evidence="1 7" id="KW-0808">Transferase</keyword>
<keyword evidence="2" id="KW-0547">Nucleotide-binding</keyword>
<dbReference type="InterPro" id="IPR007373">
    <property type="entry name" value="Thiamin_PyroPKinase_B1-bd"/>
</dbReference>
<dbReference type="SUPFAM" id="SSF63999">
    <property type="entry name" value="Thiamin pyrophosphokinase, catalytic domain"/>
    <property type="match status" value="1"/>
</dbReference>
<evidence type="ECO:0000256" key="3">
    <source>
        <dbReference type="ARBA" id="ARBA00022777"/>
    </source>
</evidence>
<dbReference type="Gene3D" id="3.40.50.10240">
    <property type="entry name" value="Thiamin pyrophosphokinase, catalytic domain"/>
    <property type="match status" value="1"/>
</dbReference>
<evidence type="ECO:0000313" key="7">
    <source>
        <dbReference type="EMBL" id="HIT50155.1"/>
    </source>
</evidence>
<accession>A0A9D1GQV1</accession>
<evidence type="ECO:0000313" key="8">
    <source>
        <dbReference type="Proteomes" id="UP000886758"/>
    </source>
</evidence>
<evidence type="ECO:0000259" key="6">
    <source>
        <dbReference type="SMART" id="SM00983"/>
    </source>
</evidence>
<comment type="caution">
    <text evidence="7">The sequence shown here is derived from an EMBL/GenBank/DDBJ whole genome shotgun (WGS) entry which is preliminary data.</text>
</comment>
<dbReference type="InterPro" id="IPR006282">
    <property type="entry name" value="Thi_PPkinase"/>
</dbReference>
<dbReference type="GO" id="GO:0016301">
    <property type="term" value="F:kinase activity"/>
    <property type="evidence" value="ECO:0007669"/>
    <property type="project" value="UniProtKB-KW"/>
</dbReference>
<dbReference type="InterPro" id="IPR007371">
    <property type="entry name" value="TPK_catalytic"/>
</dbReference>
<dbReference type="PANTHER" id="PTHR41299:SF1">
    <property type="entry name" value="THIAMINE PYROPHOSPHOKINASE"/>
    <property type="match status" value="1"/>
</dbReference>
<dbReference type="InterPro" id="IPR053149">
    <property type="entry name" value="TPK"/>
</dbReference>
<reference evidence="7" key="2">
    <citation type="journal article" date="2021" name="PeerJ">
        <title>Extensive microbial diversity within the chicken gut microbiome revealed by metagenomics and culture.</title>
        <authorList>
            <person name="Gilroy R."/>
            <person name="Ravi A."/>
            <person name="Getino M."/>
            <person name="Pursley I."/>
            <person name="Horton D.L."/>
            <person name="Alikhan N.F."/>
            <person name="Baker D."/>
            <person name="Gharbi K."/>
            <person name="Hall N."/>
            <person name="Watson M."/>
            <person name="Adriaenssens E.M."/>
            <person name="Foster-Nyarko E."/>
            <person name="Jarju S."/>
            <person name="Secka A."/>
            <person name="Antonio M."/>
            <person name="Oren A."/>
            <person name="Chaudhuri R.R."/>
            <person name="La Ragione R."/>
            <person name="Hildebrand F."/>
            <person name="Pallen M.J."/>
        </authorList>
    </citation>
    <scope>NUCLEOTIDE SEQUENCE</scope>
    <source>
        <strain evidence="7">ChiW17-6978</strain>
    </source>
</reference>
<dbReference type="GO" id="GO:0030975">
    <property type="term" value="F:thiamine binding"/>
    <property type="evidence" value="ECO:0007669"/>
    <property type="project" value="InterPro"/>
</dbReference>
<dbReference type="GO" id="GO:0005524">
    <property type="term" value="F:ATP binding"/>
    <property type="evidence" value="ECO:0007669"/>
    <property type="project" value="UniProtKB-KW"/>
</dbReference>
<evidence type="ECO:0000256" key="1">
    <source>
        <dbReference type="ARBA" id="ARBA00022679"/>
    </source>
</evidence>
<dbReference type="CDD" id="cd07995">
    <property type="entry name" value="TPK"/>
    <property type="match status" value="1"/>
</dbReference>
<dbReference type="Pfam" id="PF04263">
    <property type="entry name" value="TPK_catalytic"/>
    <property type="match status" value="1"/>
</dbReference>
<sequence>MEAVLIIGKNVTLKEYDLKDAYVVGIDQGAILALEEGIALDAAIGDFDSIEKEEEKRLSKQKNVFFLNREKDDTDTAAALKILPKEVRKITILGGIQGNRIDHFLANLLLMEQDERIGMVDDDTMIFIKNESFQVSKGKYHYLSLFALEEVVDLTLNGVAYPLTNYTLFPKDPLCISNEWKTDLADITFQSGKLLVILSKEDRRNNFK</sequence>
<dbReference type="AlphaFoldDB" id="A0A9D1GQV1"/>
<evidence type="ECO:0000256" key="2">
    <source>
        <dbReference type="ARBA" id="ARBA00022741"/>
    </source>
</evidence>
<dbReference type="SMART" id="SM00983">
    <property type="entry name" value="TPK_B1_binding"/>
    <property type="match status" value="1"/>
</dbReference>
<evidence type="ECO:0000256" key="5">
    <source>
        <dbReference type="NCBIfam" id="TIGR01378"/>
    </source>
</evidence>
<keyword evidence="4" id="KW-0067">ATP-binding</keyword>
<dbReference type="NCBIfam" id="TIGR01378">
    <property type="entry name" value="thi_PPkinase"/>
    <property type="match status" value="1"/>
</dbReference>
<dbReference type="GO" id="GO:0009229">
    <property type="term" value="P:thiamine diphosphate biosynthetic process"/>
    <property type="evidence" value="ECO:0007669"/>
    <property type="project" value="InterPro"/>
</dbReference>
<reference evidence="7" key="1">
    <citation type="submission" date="2020-10" db="EMBL/GenBank/DDBJ databases">
        <authorList>
            <person name="Gilroy R."/>
        </authorList>
    </citation>
    <scope>NUCLEOTIDE SEQUENCE</scope>
    <source>
        <strain evidence="7">ChiW17-6978</strain>
    </source>
</reference>
<dbReference type="InterPro" id="IPR036759">
    <property type="entry name" value="TPK_catalytic_sf"/>
</dbReference>
<dbReference type="Pfam" id="PF04265">
    <property type="entry name" value="TPK_B1_binding"/>
    <property type="match status" value="1"/>
</dbReference>
<dbReference type="GO" id="GO:0006772">
    <property type="term" value="P:thiamine metabolic process"/>
    <property type="evidence" value="ECO:0007669"/>
    <property type="project" value="UniProtKB-UniRule"/>
</dbReference>
<gene>
    <name evidence="7" type="ORF">IAD46_03920</name>
</gene>
<dbReference type="EMBL" id="DVLF01000118">
    <property type="protein sequence ID" value="HIT50155.1"/>
    <property type="molecule type" value="Genomic_DNA"/>
</dbReference>
<dbReference type="PANTHER" id="PTHR41299">
    <property type="entry name" value="THIAMINE PYROPHOSPHOKINASE"/>
    <property type="match status" value="1"/>
</dbReference>
<protein>
    <recommendedName>
        <fullName evidence="5">Thiamine diphosphokinase</fullName>
        <ecNumber evidence="5">2.7.6.2</ecNumber>
    </recommendedName>
</protein>
<name>A0A9D1GQV1_9MOLU</name>
<keyword evidence="3" id="KW-0418">Kinase</keyword>
<evidence type="ECO:0000256" key="4">
    <source>
        <dbReference type="ARBA" id="ARBA00022840"/>
    </source>
</evidence>